<evidence type="ECO:0000313" key="1">
    <source>
        <dbReference type="EMBL" id="KAB1075419.1"/>
    </source>
</evidence>
<accession>A0A6L3SRR0</accession>
<dbReference type="AlphaFoldDB" id="A0A6L3SRR0"/>
<gene>
    <name evidence="1" type="ORF">F6X53_24965</name>
</gene>
<proteinExistence type="predicted"/>
<protein>
    <submittedName>
        <fullName evidence="1">Uncharacterized protein</fullName>
    </submittedName>
</protein>
<evidence type="ECO:0000313" key="2">
    <source>
        <dbReference type="Proteomes" id="UP000474159"/>
    </source>
</evidence>
<comment type="caution">
    <text evidence="1">The sequence shown here is derived from an EMBL/GenBank/DDBJ whole genome shotgun (WGS) entry which is preliminary data.</text>
</comment>
<sequence length="203" mass="21673">MLAGGALRGRYRFANPGLLNERGIIPPPLNAGRIVARGTRAGAFAAFAQHSANVPSHSSDNVGVGPAYLCFRPETEERAREGVFNGLQMVASGFYLSAPNLVGEIQERTGQQEMRQPNDEHVIAFLSFHGGSHHKTAGRSIVEPDFGRHHGSCGVASLVASGRMKMANAEREIATMEAIAADYRVQAAAEKPDLFAMGEGHHG</sequence>
<reference evidence="1 2" key="1">
    <citation type="submission" date="2019-09" db="EMBL/GenBank/DDBJ databases">
        <title>YIM 48816 draft genome.</title>
        <authorList>
            <person name="Jiang L."/>
        </authorList>
    </citation>
    <scope>NUCLEOTIDE SEQUENCE [LARGE SCALE GENOMIC DNA]</scope>
    <source>
        <strain evidence="1 2">YIM 48816</strain>
    </source>
</reference>
<organism evidence="1 2">
    <name type="scientific">Methylobacterium soli</name>
    <dbReference type="NCBI Taxonomy" id="553447"/>
    <lineage>
        <taxon>Bacteria</taxon>
        <taxon>Pseudomonadati</taxon>
        <taxon>Pseudomonadota</taxon>
        <taxon>Alphaproteobacteria</taxon>
        <taxon>Hyphomicrobiales</taxon>
        <taxon>Methylobacteriaceae</taxon>
        <taxon>Methylobacterium</taxon>
    </lineage>
</organism>
<dbReference type="RefSeq" id="WP_151003406.1">
    <property type="nucleotide sequence ID" value="NZ_BPQY01000036.1"/>
</dbReference>
<dbReference type="Proteomes" id="UP000474159">
    <property type="component" value="Unassembled WGS sequence"/>
</dbReference>
<name>A0A6L3SRR0_9HYPH</name>
<keyword evidence="2" id="KW-1185">Reference proteome</keyword>
<dbReference type="EMBL" id="VZZK01000034">
    <property type="protein sequence ID" value="KAB1075419.1"/>
    <property type="molecule type" value="Genomic_DNA"/>
</dbReference>